<keyword evidence="1" id="KW-0677">Repeat</keyword>
<dbReference type="FunFam" id="2.60.40.10:FF:000032">
    <property type="entry name" value="palladin isoform X1"/>
    <property type="match status" value="1"/>
</dbReference>
<evidence type="ECO:0000259" key="6">
    <source>
        <dbReference type="PROSITE" id="PS50853"/>
    </source>
</evidence>
<dbReference type="InterPro" id="IPR007110">
    <property type="entry name" value="Ig-like_dom"/>
</dbReference>
<dbReference type="InterPro" id="IPR003599">
    <property type="entry name" value="Ig_sub"/>
</dbReference>
<dbReference type="Gene3D" id="2.60.40.10">
    <property type="entry name" value="Immunoglobulins"/>
    <property type="match status" value="4"/>
</dbReference>
<evidence type="ECO:0000256" key="1">
    <source>
        <dbReference type="ARBA" id="ARBA00022737"/>
    </source>
</evidence>
<evidence type="ECO:0000256" key="4">
    <source>
        <dbReference type="SAM" id="SignalP"/>
    </source>
</evidence>
<keyword evidence="7" id="KW-1185">Reference proteome</keyword>
<keyword evidence="2" id="KW-1015">Disulfide bond</keyword>
<feature type="domain" description="Ig-like" evidence="5">
    <location>
        <begin position="208"/>
        <end position="296"/>
    </location>
</feature>
<dbReference type="InterPro" id="IPR003961">
    <property type="entry name" value="FN3_dom"/>
</dbReference>
<protein>
    <submittedName>
        <fullName evidence="8">Limbic system-associated membrane protein</fullName>
    </submittedName>
</protein>
<dbReference type="PROSITE" id="PS50835">
    <property type="entry name" value="IG_LIKE"/>
    <property type="match status" value="3"/>
</dbReference>
<feature type="signal peptide" evidence="4">
    <location>
        <begin position="1"/>
        <end position="20"/>
    </location>
</feature>
<dbReference type="OrthoDB" id="10062932at2759"/>
<dbReference type="InterPro" id="IPR013098">
    <property type="entry name" value="Ig_I-set"/>
</dbReference>
<dbReference type="PANTHER" id="PTHR45080:SF4">
    <property type="entry name" value="GH03113P"/>
    <property type="match status" value="1"/>
</dbReference>
<dbReference type="GO" id="GO:0005886">
    <property type="term" value="C:plasma membrane"/>
    <property type="evidence" value="ECO:0007669"/>
    <property type="project" value="TreeGrafter"/>
</dbReference>
<dbReference type="PROSITE" id="PS50853">
    <property type="entry name" value="FN3"/>
    <property type="match status" value="1"/>
</dbReference>
<dbReference type="GO" id="GO:0007156">
    <property type="term" value="P:homophilic cell adhesion via plasma membrane adhesion molecules"/>
    <property type="evidence" value="ECO:0007669"/>
    <property type="project" value="TreeGrafter"/>
</dbReference>
<reference evidence="8" key="1">
    <citation type="submission" date="2025-08" db="UniProtKB">
        <authorList>
            <consortium name="RefSeq"/>
        </authorList>
    </citation>
    <scope>IDENTIFICATION</scope>
    <source>
        <strain evidence="8">USDA-PBARC FA_bdor</strain>
        <tissue evidence="8">Whole organism</tissue>
    </source>
</reference>
<dbReference type="Pfam" id="PF13927">
    <property type="entry name" value="Ig_3"/>
    <property type="match status" value="2"/>
</dbReference>
<dbReference type="GO" id="GO:0030154">
    <property type="term" value="P:cell differentiation"/>
    <property type="evidence" value="ECO:0007669"/>
    <property type="project" value="UniProtKB-ARBA"/>
</dbReference>
<gene>
    <name evidence="8" type="primary">LOC105263710</name>
</gene>
<dbReference type="GeneID" id="105263710"/>
<dbReference type="InterPro" id="IPR050958">
    <property type="entry name" value="Cell_Adh-Cytoskel_Orgn"/>
</dbReference>
<feature type="domain" description="Ig-like" evidence="5">
    <location>
        <begin position="120"/>
        <end position="205"/>
    </location>
</feature>
<dbReference type="KEGG" id="fas:105263710"/>
<dbReference type="Pfam" id="PF07679">
    <property type="entry name" value="I-set"/>
    <property type="match status" value="1"/>
</dbReference>
<evidence type="ECO:0000256" key="2">
    <source>
        <dbReference type="ARBA" id="ARBA00023157"/>
    </source>
</evidence>
<dbReference type="SUPFAM" id="SSF49265">
    <property type="entry name" value="Fibronectin type III"/>
    <property type="match status" value="1"/>
</dbReference>
<feature type="domain" description="Fibronectin type-III" evidence="6">
    <location>
        <begin position="299"/>
        <end position="402"/>
    </location>
</feature>
<keyword evidence="3" id="KW-0393">Immunoglobulin domain</keyword>
<dbReference type="RefSeq" id="XP_011298401.1">
    <property type="nucleotide sequence ID" value="XM_011300099.1"/>
</dbReference>
<name>A0A9R1SWH3_9HYME</name>
<evidence type="ECO:0000313" key="8">
    <source>
        <dbReference type="RefSeq" id="XP_011298401.1"/>
    </source>
</evidence>
<feature type="domain" description="Ig-like" evidence="5">
    <location>
        <begin position="32"/>
        <end position="109"/>
    </location>
</feature>
<organism evidence="7 8">
    <name type="scientific">Fopius arisanus</name>
    <dbReference type="NCBI Taxonomy" id="64838"/>
    <lineage>
        <taxon>Eukaryota</taxon>
        <taxon>Metazoa</taxon>
        <taxon>Ecdysozoa</taxon>
        <taxon>Arthropoda</taxon>
        <taxon>Hexapoda</taxon>
        <taxon>Insecta</taxon>
        <taxon>Pterygota</taxon>
        <taxon>Neoptera</taxon>
        <taxon>Endopterygota</taxon>
        <taxon>Hymenoptera</taxon>
        <taxon>Apocrita</taxon>
        <taxon>Ichneumonoidea</taxon>
        <taxon>Braconidae</taxon>
        <taxon>Opiinae</taxon>
        <taxon>Fopius</taxon>
    </lineage>
</organism>
<dbReference type="PANTHER" id="PTHR45080">
    <property type="entry name" value="CONTACTIN 5"/>
    <property type="match status" value="1"/>
</dbReference>
<sequence length="461" mass="52165">MSSRWHSVLVFGIWISSSWSFNSAQTTARTYQNKTVVLPCHVDSLGVPTTVRWWKDDRQLADSGDPNFVLDPRVKMWDNMSLEISQVQPEDSGEYVCQATRPSSWGHVTQVHAIEVMYPPSVHSVPEAGELEVNLGDEVEIACIAKGVPYPSISWRMKDEEMKLLDERSKLRFPADNRSLSGRYTCVADNGVGDPATAAIELRIRYKPEIEPKKSWIHAAPGMRVQLDCRVSAWPEALIDWYFEGEKIHFSSRIVKHTADQVHSLIIRNVRATDYGYYQCKASNNLGVTEAPIELSGIANAAFFKEANPMSRNAYNFIWEVDSYSPIIEYQFWFRKYWPSERHDWHKLFIPSGSEAIGPLHSKCFNLTGLAPATYYEALVLARNRYGWSKPSKVQRFSTEGAPPHKEHYKVVEVYSESAPAVVLGSPALQQSLSESNGASTRKILPSLIILISTLRYLTTT</sequence>
<dbReference type="InterPro" id="IPR036116">
    <property type="entry name" value="FN3_sf"/>
</dbReference>
<accession>A0A9R1SWH3</accession>
<dbReference type="AlphaFoldDB" id="A0A9R1SWH3"/>
<dbReference type="InterPro" id="IPR036179">
    <property type="entry name" value="Ig-like_dom_sf"/>
</dbReference>
<dbReference type="SMART" id="SM00409">
    <property type="entry name" value="IG"/>
    <property type="match status" value="3"/>
</dbReference>
<dbReference type="SMART" id="SM00408">
    <property type="entry name" value="IGc2"/>
    <property type="match status" value="3"/>
</dbReference>
<dbReference type="Proteomes" id="UP000694866">
    <property type="component" value="Unplaced"/>
</dbReference>
<proteinExistence type="predicted"/>
<dbReference type="SUPFAM" id="SSF48726">
    <property type="entry name" value="Immunoglobulin"/>
    <property type="match status" value="3"/>
</dbReference>
<dbReference type="InterPro" id="IPR013783">
    <property type="entry name" value="Ig-like_fold"/>
</dbReference>
<evidence type="ECO:0000259" key="5">
    <source>
        <dbReference type="PROSITE" id="PS50835"/>
    </source>
</evidence>
<dbReference type="GO" id="GO:0009653">
    <property type="term" value="P:anatomical structure morphogenesis"/>
    <property type="evidence" value="ECO:0007669"/>
    <property type="project" value="UniProtKB-ARBA"/>
</dbReference>
<dbReference type="CDD" id="cd00096">
    <property type="entry name" value="Ig"/>
    <property type="match status" value="1"/>
</dbReference>
<keyword evidence="4" id="KW-0732">Signal</keyword>
<evidence type="ECO:0000256" key="3">
    <source>
        <dbReference type="ARBA" id="ARBA00023319"/>
    </source>
</evidence>
<dbReference type="CDD" id="cd00063">
    <property type="entry name" value="FN3"/>
    <property type="match status" value="1"/>
</dbReference>
<dbReference type="InterPro" id="IPR003598">
    <property type="entry name" value="Ig_sub2"/>
</dbReference>
<evidence type="ECO:0000313" key="7">
    <source>
        <dbReference type="Proteomes" id="UP000694866"/>
    </source>
</evidence>
<feature type="chain" id="PRO_5040204727" evidence="4">
    <location>
        <begin position="21"/>
        <end position="461"/>
    </location>
</feature>